<evidence type="ECO:0000313" key="3">
    <source>
        <dbReference type="Proteomes" id="UP000295097"/>
    </source>
</evidence>
<name>A0A4V2V4T0_9HYPH</name>
<dbReference type="Proteomes" id="UP000295097">
    <property type="component" value="Unassembled WGS sequence"/>
</dbReference>
<protein>
    <submittedName>
        <fullName evidence="2">Uncharacterized small protein (DUF1192 family)</fullName>
    </submittedName>
</protein>
<evidence type="ECO:0000256" key="1">
    <source>
        <dbReference type="SAM" id="Coils"/>
    </source>
</evidence>
<dbReference type="RefSeq" id="WP_165972732.1">
    <property type="nucleotide sequence ID" value="NZ_SMAR01000004.1"/>
</dbReference>
<dbReference type="InterPro" id="IPR009579">
    <property type="entry name" value="DUF1192"/>
</dbReference>
<dbReference type="AlphaFoldDB" id="A0A4V2V4T0"/>
<organism evidence="2 3">
    <name type="scientific">Martelella mediterranea</name>
    <dbReference type="NCBI Taxonomy" id="293089"/>
    <lineage>
        <taxon>Bacteria</taxon>
        <taxon>Pseudomonadati</taxon>
        <taxon>Pseudomonadota</taxon>
        <taxon>Alphaproteobacteria</taxon>
        <taxon>Hyphomicrobiales</taxon>
        <taxon>Aurantimonadaceae</taxon>
        <taxon>Martelella</taxon>
    </lineage>
</organism>
<accession>A0A4V2V4T0</accession>
<feature type="coiled-coil region" evidence="1">
    <location>
        <begin position="18"/>
        <end position="48"/>
    </location>
</feature>
<evidence type="ECO:0000313" key="2">
    <source>
        <dbReference type="EMBL" id="TCT42844.1"/>
    </source>
</evidence>
<dbReference type="EMBL" id="SMAR01000004">
    <property type="protein sequence ID" value="TCT42844.1"/>
    <property type="molecule type" value="Genomic_DNA"/>
</dbReference>
<keyword evidence="3" id="KW-1185">Reference proteome</keyword>
<keyword evidence="1" id="KW-0175">Coiled coil</keyword>
<reference evidence="2 3" key="1">
    <citation type="submission" date="2019-03" db="EMBL/GenBank/DDBJ databases">
        <title>Freshwater and sediment microbial communities from various areas in North America, analyzing microbe dynamics in response to fracking.</title>
        <authorList>
            <person name="Lamendella R."/>
        </authorList>
    </citation>
    <scope>NUCLEOTIDE SEQUENCE [LARGE SCALE GENOMIC DNA]</scope>
    <source>
        <strain evidence="2 3">175.2</strain>
    </source>
</reference>
<gene>
    <name evidence="2" type="ORF">EDC90_1004145</name>
</gene>
<comment type="caution">
    <text evidence="2">The sequence shown here is derived from an EMBL/GenBank/DDBJ whole genome shotgun (WGS) entry which is preliminary data.</text>
</comment>
<proteinExistence type="predicted"/>
<dbReference type="Pfam" id="PF06698">
    <property type="entry name" value="DUF1192"/>
    <property type="match status" value="1"/>
</dbReference>
<sequence length="62" mass="7039">MEDDEQKKPPKNQYIIGADLEEHSVEALEELVNDLRTEIERIEKAITKKGAGLKAAESLFKK</sequence>